<gene>
    <name evidence="1" type="ORF">IU514_00760</name>
</gene>
<dbReference type="RefSeq" id="WP_194929160.1">
    <property type="nucleotide sequence ID" value="NZ_JADLZT010000001.1"/>
</dbReference>
<dbReference type="EMBL" id="JADLZT010000001">
    <property type="protein sequence ID" value="MBF6022547.1"/>
    <property type="molecule type" value="Genomic_DNA"/>
</dbReference>
<comment type="caution">
    <text evidence="1">The sequence shown here is derived from an EMBL/GenBank/DDBJ whole genome shotgun (WGS) entry which is preliminary data.</text>
</comment>
<dbReference type="InterPro" id="IPR010321">
    <property type="entry name" value="DUF922"/>
</dbReference>
<protein>
    <submittedName>
        <fullName evidence="1">DUF922 domain-containing protein</fullName>
    </submittedName>
</protein>
<dbReference type="Proteomes" id="UP001429984">
    <property type="component" value="Unassembled WGS sequence"/>
</dbReference>
<keyword evidence="2" id="KW-1185">Reference proteome</keyword>
<accession>A0ABS0B2P3</accession>
<name>A0ABS0B2P3_9GAMM</name>
<evidence type="ECO:0000313" key="2">
    <source>
        <dbReference type="Proteomes" id="UP001429984"/>
    </source>
</evidence>
<sequence>MPMRAVVRVRWLGLSGLLWFAVAGAQVPGQVHLEERVEYYPIHGQDLRELAVQMQLHGPTHVSTGRQSAGTTLWSISWSHRLEMRDGRCALDSLDIYAAIRTTLPRWDGDRGNGPTVREWRRYLSSLRLHEATHVQHGREAAEATREAMLAVPPQETCALLARALQRAAQGQLRRYTRLTRRYDALTDYGATQGVRFDF</sequence>
<evidence type="ECO:0000313" key="1">
    <source>
        <dbReference type="EMBL" id="MBF6022547.1"/>
    </source>
</evidence>
<organism evidence="1 2">
    <name type="scientific">Lysobacter niastensis</name>
    <dbReference type="NCBI Taxonomy" id="380629"/>
    <lineage>
        <taxon>Bacteria</taxon>
        <taxon>Pseudomonadati</taxon>
        <taxon>Pseudomonadota</taxon>
        <taxon>Gammaproteobacteria</taxon>
        <taxon>Lysobacterales</taxon>
        <taxon>Lysobacteraceae</taxon>
        <taxon>Lysobacter</taxon>
    </lineage>
</organism>
<proteinExistence type="predicted"/>
<dbReference type="Pfam" id="PF06037">
    <property type="entry name" value="DUF922"/>
    <property type="match status" value="1"/>
</dbReference>
<reference evidence="1 2" key="1">
    <citation type="submission" date="2020-11" db="EMBL/GenBank/DDBJ databases">
        <title>Draft Genome Sequence and Secondary Metabolite Biosynthetic Potential of the Lysobacter niastensis Type strain DSM 18481.</title>
        <authorList>
            <person name="Turrini P."/>
            <person name="Artuso I."/>
            <person name="Tescari M."/>
            <person name="Lugli G.A."/>
            <person name="Frangipani E."/>
            <person name="Ventura M."/>
            <person name="Visca P."/>
        </authorList>
    </citation>
    <scope>NUCLEOTIDE SEQUENCE [LARGE SCALE GENOMIC DNA]</scope>
    <source>
        <strain evidence="1 2">DSM 18481</strain>
    </source>
</reference>